<keyword evidence="2" id="KW-1185">Reference proteome</keyword>
<sequence>MSILRKIAEVCMNEEKLKIILNSKNEKEIQEVL</sequence>
<protein>
    <submittedName>
        <fullName evidence="1">Uncharacterized protein</fullName>
    </submittedName>
</protein>
<dbReference type="RefSeq" id="WP_252655302.1">
    <property type="nucleotide sequence ID" value="NZ_CP023671.1"/>
</dbReference>
<reference evidence="1" key="1">
    <citation type="submission" date="2022-06" db="EMBL/GenBank/DDBJ databases">
        <authorList>
            <person name="Holder M.E."/>
            <person name="Ajami N.J."/>
            <person name="Petrosino J.F."/>
        </authorList>
    </citation>
    <scope>NUCLEOTIDE SEQUENCE</scope>
    <source>
        <strain evidence="1">RMA 8861</strain>
    </source>
</reference>
<name>A0ABY5B1M8_CLOSE</name>
<dbReference type="Proteomes" id="UP001055437">
    <property type="component" value="Chromosome"/>
</dbReference>
<proteinExistence type="predicted"/>
<evidence type="ECO:0000313" key="2">
    <source>
        <dbReference type="Proteomes" id="UP001055437"/>
    </source>
</evidence>
<gene>
    <name evidence="1" type="ORF">NH397_03795</name>
</gene>
<accession>A0ABY5B1M8</accession>
<evidence type="ECO:0000313" key="1">
    <source>
        <dbReference type="EMBL" id="USS01572.1"/>
    </source>
</evidence>
<dbReference type="EMBL" id="CP099799">
    <property type="protein sequence ID" value="USS01572.1"/>
    <property type="molecule type" value="Genomic_DNA"/>
</dbReference>
<organism evidence="1 2">
    <name type="scientific">Clostridium septicum</name>
    <dbReference type="NCBI Taxonomy" id="1504"/>
    <lineage>
        <taxon>Bacteria</taxon>
        <taxon>Bacillati</taxon>
        <taxon>Bacillota</taxon>
        <taxon>Clostridia</taxon>
        <taxon>Eubacteriales</taxon>
        <taxon>Clostridiaceae</taxon>
        <taxon>Clostridium</taxon>
    </lineage>
</organism>
<dbReference type="GeneID" id="303562273"/>